<comment type="catalytic activity">
    <reaction evidence="7 8">
        <text>D-erythrose 4-phosphate + phosphoenolpyruvate + H2O = 7-phospho-2-dehydro-3-deoxy-D-arabino-heptonate + phosphate</text>
        <dbReference type="Rhea" id="RHEA:14717"/>
        <dbReference type="ChEBI" id="CHEBI:15377"/>
        <dbReference type="ChEBI" id="CHEBI:16897"/>
        <dbReference type="ChEBI" id="CHEBI:43474"/>
        <dbReference type="ChEBI" id="CHEBI:58394"/>
        <dbReference type="ChEBI" id="CHEBI:58702"/>
        <dbReference type="EC" id="2.5.1.54"/>
    </reaction>
</comment>
<dbReference type="RefSeq" id="WP_081064427.1">
    <property type="nucleotide sequence ID" value="NZ_CABVPM010000050.1"/>
</dbReference>
<reference evidence="10 11" key="1">
    <citation type="submission" date="2019-09" db="EMBL/GenBank/DDBJ databases">
        <title>Draft genome sequences of 48 bacterial type strains from the CCUG.</title>
        <authorList>
            <person name="Tunovic T."/>
            <person name="Pineiro-Iglesias B."/>
            <person name="Unosson C."/>
            <person name="Inganas E."/>
            <person name="Ohlen M."/>
            <person name="Cardew S."/>
            <person name="Jensie-Markopoulos S."/>
            <person name="Salva-Serra F."/>
            <person name="Jaen-Luchoro D."/>
            <person name="Karlsson R."/>
            <person name="Svensson-Stadler L."/>
            <person name="Chun J."/>
            <person name="Moore E."/>
        </authorList>
    </citation>
    <scope>NUCLEOTIDE SEQUENCE [LARGE SCALE GENOMIC DNA]</scope>
    <source>
        <strain evidence="10 11">CCUG 65686</strain>
    </source>
</reference>
<evidence type="ECO:0000256" key="1">
    <source>
        <dbReference type="ARBA" id="ARBA00003726"/>
    </source>
</evidence>
<gene>
    <name evidence="10" type="ORF">F7R25_15800</name>
</gene>
<name>A0A6L3MXK0_9BURK</name>
<dbReference type="FunFam" id="3.20.20.70:FF:000005">
    <property type="entry name" value="Phospho-2-dehydro-3-deoxyheptonate aldolase"/>
    <property type="match status" value="1"/>
</dbReference>
<dbReference type="InterPro" id="IPR006218">
    <property type="entry name" value="DAHP1/KDSA"/>
</dbReference>
<dbReference type="Pfam" id="PF00793">
    <property type="entry name" value="DAHP_synth_1"/>
    <property type="match status" value="1"/>
</dbReference>
<dbReference type="InterPro" id="IPR013785">
    <property type="entry name" value="Aldolase_TIM"/>
</dbReference>
<evidence type="ECO:0000256" key="2">
    <source>
        <dbReference type="ARBA" id="ARBA00004688"/>
    </source>
</evidence>
<evidence type="ECO:0000259" key="9">
    <source>
        <dbReference type="Pfam" id="PF00793"/>
    </source>
</evidence>
<comment type="similarity">
    <text evidence="3 8">Belongs to the class-I DAHP synthase family.</text>
</comment>
<feature type="domain" description="DAHP synthetase I/KDSA" evidence="9">
    <location>
        <begin position="61"/>
        <end position="350"/>
    </location>
</feature>
<dbReference type="PANTHER" id="PTHR21225:SF12">
    <property type="entry name" value="PHOSPHO-2-DEHYDRO-3-DEOXYHEPTONATE ALDOLASE, TYROSINE-INHIBITED"/>
    <property type="match status" value="1"/>
</dbReference>
<keyword evidence="6 8" id="KW-0057">Aromatic amino acid biosynthesis</keyword>
<dbReference type="UniPathway" id="UPA00053">
    <property type="reaction ID" value="UER00084"/>
</dbReference>
<dbReference type="GO" id="GO:0009423">
    <property type="term" value="P:chorismate biosynthetic process"/>
    <property type="evidence" value="ECO:0007669"/>
    <property type="project" value="UniProtKB-UniPathway"/>
</dbReference>
<evidence type="ECO:0000256" key="8">
    <source>
        <dbReference type="PIRNR" id="PIRNR001361"/>
    </source>
</evidence>
<dbReference type="EC" id="2.5.1.54" evidence="8"/>
<dbReference type="Proteomes" id="UP000473470">
    <property type="component" value="Unassembled WGS sequence"/>
</dbReference>
<sequence>MKQISACVGQGAAGTFAEPPRDERWRVGMRLPAPDALRRDVPASVAARATVEAGRRALRAILERRDARRIVVVGPCSIHDPQAALDYARRLARLAHTVRDAFCVVMRVYFEKPRTTVGWKGLINDPGLDGSHRVVDGLHAARRLLADINALGLPAAIEALDVVTPHYLCDLVSWAAIGARTTESQVHRELASGLAMPVGFKNGTDGQVDIAAHAMLASMRPHTFIGIDGAGGPALLHSDGNPHAHLVLRGGRHGPNYDAESVAAAVDTLRAQRLPPNLLVDCSHANCGKQAERQLAVLDDVVGQMCAGSDAIRGVMLESFLEAGAQPLGGPLRYGCSITDPCLGWDATEDALLRARSRWLARDSGRVG</sequence>
<evidence type="ECO:0000256" key="6">
    <source>
        <dbReference type="ARBA" id="ARBA00023141"/>
    </source>
</evidence>
<dbReference type="GO" id="GO:0008652">
    <property type="term" value="P:amino acid biosynthetic process"/>
    <property type="evidence" value="ECO:0007669"/>
    <property type="project" value="UniProtKB-KW"/>
</dbReference>
<dbReference type="GO" id="GO:0003849">
    <property type="term" value="F:3-deoxy-7-phosphoheptulonate synthase activity"/>
    <property type="evidence" value="ECO:0007669"/>
    <property type="project" value="UniProtKB-EC"/>
</dbReference>
<dbReference type="EMBL" id="VZOK01000020">
    <property type="protein sequence ID" value="KAB0637496.1"/>
    <property type="molecule type" value="Genomic_DNA"/>
</dbReference>
<dbReference type="GO" id="GO:0042802">
    <property type="term" value="F:identical protein binding"/>
    <property type="evidence" value="ECO:0007669"/>
    <property type="project" value="UniProtKB-ARBA"/>
</dbReference>
<evidence type="ECO:0000256" key="4">
    <source>
        <dbReference type="ARBA" id="ARBA00022605"/>
    </source>
</evidence>
<proteinExistence type="inferred from homology"/>
<comment type="caution">
    <text evidence="10">The sequence shown here is derived from an EMBL/GenBank/DDBJ whole genome shotgun (WGS) entry which is preliminary data.</text>
</comment>
<protein>
    <recommendedName>
        <fullName evidence="8">Phospho-2-dehydro-3-deoxyheptonate aldolase</fullName>
        <ecNumber evidence="8">2.5.1.54</ecNumber>
    </recommendedName>
</protein>
<evidence type="ECO:0000313" key="10">
    <source>
        <dbReference type="EMBL" id="KAB0637496.1"/>
    </source>
</evidence>
<comment type="function">
    <text evidence="1 8">Stereospecific condensation of phosphoenolpyruvate (PEP) and D-erythrose-4-phosphate (E4P) giving rise to 3-deoxy-D-arabino-heptulosonate-7-phosphate (DAHP).</text>
</comment>
<organism evidence="10 11">
    <name type="scientific">Burkholderia stagnalis</name>
    <dbReference type="NCBI Taxonomy" id="1503054"/>
    <lineage>
        <taxon>Bacteria</taxon>
        <taxon>Pseudomonadati</taxon>
        <taxon>Pseudomonadota</taxon>
        <taxon>Betaproteobacteria</taxon>
        <taxon>Burkholderiales</taxon>
        <taxon>Burkholderiaceae</taxon>
        <taxon>Burkholderia</taxon>
        <taxon>Burkholderia cepacia complex</taxon>
    </lineage>
</organism>
<dbReference type="GO" id="GO:0009073">
    <property type="term" value="P:aromatic amino acid family biosynthetic process"/>
    <property type="evidence" value="ECO:0007669"/>
    <property type="project" value="UniProtKB-KW"/>
</dbReference>
<dbReference type="SUPFAM" id="SSF51569">
    <property type="entry name" value="Aldolase"/>
    <property type="match status" value="1"/>
</dbReference>
<dbReference type="NCBIfam" id="TIGR00034">
    <property type="entry name" value="aroFGH"/>
    <property type="match status" value="1"/>
</dbReference>
<evidence type="ECO:0000313" key="11">
    <source>
        <dbReference type="Proteomes" id="UP000473470"/>
    </source>
</evidence>
<dbReference type="NCBIfam" id="NF009395">
    <property type="entry name" value="PRK12755.1"/>
    <property type="match status" value="1"/>
</dbReference>
<dbReference type="GO" id="GO:0005737">
    <property type="term" value="C:cytoplasm"/>
    <property type="evidence" value="ECO:0007669"/>
    <property type="project" value="TreeGrafter"/>
</dbReference>
<keyword evidence="4 8" id="KW-0028">Amino-acid biosynthesis</keyword>
<accession>A0A6L3MXK0</accession>
<keyword evidence="5 8" id="KW-0808">Transferase</keyword>
<dbReference type="InterPro" id="IPR006219">
    <property type="entry name" value="DAHP_synth_1"/>
</dbReference>
<evidence type="ECO:0000256" key="7">
    <source>
        <dbReference type="ARBA" id="ARBA00047508"/>
    </source>
</evidence>
<evidence type="ECO:0000256" key="5">
    <source>
        <dbReference type="ARBA" id="ARBA00022679"/>
    </source>
</evidence>
<dbReference type="PANTHER" id="PTHR21225">
    <property type="entry name" value="PHOSPHO-2-DEHYDRO-3-DEOXYHEPTONATE ALDOLASE DAHP SYNTHETASE"/>
    <property type="match status" value="1"/>
</dbReference>
<evidence type="ECO:0000256" key="3">
    <source>
        <dbReference type="ARBA" id="ARBA00007985"/>
    </source>
</evidence>
<dbReference type="PIRSF" id="PIRSF001361">
    <property type="entry name" value="DAHP_synthase"/>
    <property type="match status" value="1"/>
</dbReference>
<comment type="pathway">
    <text evidence="2 8">Metabolic intermediate biosynthesis; chorismate biosynthesis; chorismate from D-erythrose 4-phosphate and phosphoenolpyruvate: step 1/7.</text>
</comment>
<dbReference type="Gene3D" id="3.20.20.70">
    <property type="entry name" value="Aldolase class I"/>
    <property type="match status" value="1"/>
</dbReference>
<dbReference type="AlphaFoldDB" id="A0A6L3MXK0"/>